<keyword evidence="2" id="KW-1185">Reference proteome</keyword>
<dbReference type="PANTHER" id="PTHR36456">
    <property type="entry name" value="UPF0232 PROTEIN SCO3875"/>
    <property type="match status" value="1"/>
</dbReference>
<gene>
    <name evidence="1" type="ORF">GCM10023092_12660</name>
</gene>
<dbReference type="RefSeq" id="WP_344824142.1">
    <property type="nucleotide sequence ID" value="NZ_BAABEZ010000018.1"/>
</dbReference>
<dbReference type="InterPro" id="IPR007922">
    <property type="entry name" value="DciA-like"/>
</dbReference>
<protein>
    <recommendedName>
        <fullName evidence="3">DUF721 domain-containing protein</fullName>
    </recommendedName>
</protein>
<organism evidence="1 2">
    <name type="scientific">Rurimicrobium arvi</name>
    <dbReference type="NCBI Taxonomy" id="2049916"/>
    <lineage>
        <taxon>Bacteria</taxon>
        <taxon>Pseudomonadati</taxon>
        <taxon>Bacteroidota</taxon>
        <taxon>Chitinophagia</taxon>
        <taxon>Chitinophagales</taxon>
        <taxon>Chitinophagaceae</taxon>
        <taxon>Rurimicrobium</taxon>
    </lineage>
</organism>
<evidence type="ECO:0008006" key="3">
    <source>
        <dbReference type="Google" id="ProtNLM"/>
    </source>
</evidence>
<sequence>MAEYSVGDALRRLIRQSGWGDRINEYRLREEWAQIAGVTIARYTNGMMLRDKVLTLSTDVAPLRQELLLGKQQLIEKINAHFQETIILDIKVR</sequence>
<dbReference type="Proteomes" id="UP001501410">
    <property type="component" value="Unassembled WGS sequence"/>
</dbReference>
<evidence type="ECO:0000313" key="1">
    <source>
        <dbReference type="EMBL" id="GAA4452952.1"/>
    </source>
</evidence>
<dbReference type="Pfam" id="PF05258">
    <property type="entry name" value="DciA"/>
    <property type="match status" value="1"/>
</dbReference>
<accession>A0ABP8MPX4</accession>
<proteinExistence type="predicted"/>
<comment type="caution">
    <text evidence="1">The sequence shown here is derived from an EMBL/GenBank/DDBJ whole genome shotgun (WGS) entry which is preliminary data.</text>
</comment>
<dbReference type="PANTHER" id="PTHR36456:SF1">
    <property type="entry name" value="UPF0232 PROTEIN SCO3875"/>
    <property type="match status" value="1"/>
</dbReference>
<dbReference type="EMBL" id="BAABEZ010000018">
    <property type="protein sequence ID" value="GAA4452952.1"/>
    <property type="molecule type" value="Genomic_DNA"/>
</dbReference>
<reference evidence="2" key="1">
    <citation type="journal article" date="2019" name="Int. J. Syst. Evol. Microbiol.">
        <title>The Global Catalogue of Microorganisms (GCM) 10K type strain sequencing project: providing services to taxonomists for standard genome sequencing and annotation.</title>
        <authorList>
            <consortium name="The Broad Institute Genomics Platform"/>
            <consortium name="The Broad Institute Genome Sequencing Center for Infectious Disease"/>
            <person name="Wu L."/>
            <person name="Ma J."/>
        </authorList>
    </citation>
    <scope>NUCLEOTIDE SEQUENCE [LARGE SCALE GENOMIC DNA]</scope>
    <source>
        <strain evidence="2">JCM 31921</strain>
    </source>
</reference>
<evidence type="ECO:0000313" key="2">
    <source>
        <dbReference type="Proteomes" id="UP001501410"/>
    </source>
</evidence>
<name>A0ABP8MPX4_9BACT</name>